<proteinExistence type="predicted"/>
<comment type="caution">
    <text evidence="2">The sequence shown here is derived from an EMBL/GenBank/DDBJ whole genome shotgun (WGS) entry which is preliminary data.</text>
</comment>
<protein>
    <submittedName>
        <fullName evidence="2">Uncharacterized protein</fullName>
    </submittedName>
</protein>
<sequence>MFVLRFNSWFYSTKTLKTFFWLRWIATIAFGLAFLFGFGLNLAYLMTLHGSRLITMTFSVSFIIGLLVLLWTVIRGRREAIVPVLLMILLPSTLLTEFGVTADLYLLLLFFVCYLESSHRRFVVNVAAKLSKEFSPIYSKRLANKNQSRLYRHAYRVLGLLNLDDFRLVREVTKVSSDKVQGLSEKEFIRTFKIKGLLGSTTIKDELYSSPQKSWFFLRRKW</sequence>
<accession>A0ABS5AV77</accession>
<dbReference type="RefSeq" id="WP_128836806.1">
    <property type="nucleotide sequence ID" value="NZ_QFAY01000006.1"/>
</dbReference>
<evidence type="ECO:0000313" key="3">
    <source>
        <dbReference type="Proteomes" id="UP001519349"/>
    </source>
</evidence>
<gene>
    <name evidence="2" type="ORF">DHL47_03825</name>
</gene>
<feature type="transmembrane region" description="Helical" evidence="1">
    <location>
        <begin position="53"/>
        <end position="74"/>
    </location>
</feature>
<dbReference type="Proteomes" id="UP001519349">
    <property type="component" value="Unassembled WGS sequence"/>
</dbReference>
<keyword evidence="3" id="KW-1185">Reference proteome</keyword>
<dbReference type="EMBL" id="QFAY01000006">
    <property type="protein sequence ID" value="MBP2620477.1"/>
    <property type="molecule type" value="Genomic_DNA"/>
</dbReference>
<reference evidence="2 3" key="1">
    <citation type="submission" date="2018-05" db="EMBL/GenBank/DDBJ databases">
        <title>Draft genome sequence of Streptococcus panodentis CCUG 70867T.</title>
        <authorList>
            <person name="Salva-Serra F."/>
            <person name="Mendez V."/>
            <person name="Jaen-Luchoro D."/>
            <person name="Gonzales-Siles L."/>
            <person name="Karlsson R."/>
            <person name="Engstrom-Jakobsson H."/>
            <person name="Busquets A."/>
            <person name="Gomila M."/>
            <person name="Pineiro-Iglesias B."/>
            <person name="Bennasar-Figueras A."/>
            <person name="Seeger M."/>
            <person name="Moore E."/>
        </authorList>
    </citation>
    <scope>NUCLEOTIDE SEQUENCE [LARGE SCALE GENOMIC DNA]</scope>
    <source>
        <strain evidence="2 3">CCUG 70867</strain>
    </source>
</reference>
<keyword evidence="1" id="KW-0812">Transmembrane</keyword>
<feature type="transmembrane region" description="Helical" evidence="1">
    <location>
        <begin position="20"/>
        <end position="46"/>
    </location>
</feature>
<evidence type="ECO:0000313" key="2">
    <source>
        <dbReference type="EMBL" id="MBP2620477.1"/>
    </source>
</evidence>
<name>A0ABS5AV77_9STRE</name>
<feature type="transmembrane region" description="Helical" evidence="1">
    <location>
        <begin position="80"/>
        <end position="113"/>
    </location>
</feature>
<keyword evidence="1" id="KW-1133">Transmembrane helix</keyword>
<keyword evidence="1" id="KW-0472">Membrane</keyword>
<evidence type="ECO:0000256" key="1">
    <source>
        <dbReference type="SAM" id="Phobius"/>
    </source>
</evidence>
<organism evidence="2 3">
    <name type="scientific">Streptococcus panodentis</name>
    <dbReference type="NCBI Taxonomy" id="1581472"/>
    <lineage>
        <taxon>Bacteria</taxon>
        <taxon>Bacillati</taxon>
        <taxon>Bacillota</taxon>
        <taxon>Bacilli</taxon>
        <taxon>Lactobacillales</taxon>
        <taxon>Streptococcaceae</taxon>
        <taxon>Streptococcus</taxon>
    </lineage>
</organism>